<keyword evidence="7" id="KW-1185">Reference proteome</keyword>
<dbReference type="InterPro" id="IPR027417">
    <property type="entry name" value="P-loop_NTPase"/>
</dbReference>
<dbReference type="EMBL" id="VIWO01000003">
    <property type="protein sequence ID" value="TWF41759.1"/>
    <property type="molecule type" value="Genomic_DNA"/>
</dbReference>
<dbReference type="GO" id="GO:0005524">
    <property type="term" value="F:ATP binding"/>
    <property type="evidence" value="ECO:0007669"/>
    <property type="project" value="UniProtKB-KW"/>
</dbReference>
<dbReference type="InterPro" id="IPR003593">
    <property type="entry name" value="AAA+_ATPase"/>
</dbReference>
<dbReference type="Proteomes" id="UP000320811">
    <property type="component" value="Unassembled WGS sequence"/>
</dbReference>
<dbReference type="SUPFAM" id="SSF52540">
    <property type="entry name" value="P-loop containing nucleoside triphosphate hydrolases"/>
    <property type="match status" value="1"/>
</dbReference>
<evidence type="ECO:0000256" key="1">
    <source>
        <dbReference type="ARBA" id="ARBA00005417"/>
    </source>
</evidence>
<evidence type="ECO:0000256" key="3">
    <source>
        <dbReference type="ARBA" id="ARBA00022741"/>
    </source>
</evidence>
<dbReference type="SMART" id="SM00382">
    <property type="entry name" value="AAA"/>
    <property type="match status" value="1"/>
</dbReference>
<dbReference type="PANTHER" id="PTHR43335">
    <property type="entry name" value="ABC TRANSPORTER, ATP-BINDING PROTEIN"/>
    <property type="match status" value="1"/>
</dbReference>
<dbReference type="PROSITE" id="PS50893">
    <property type="entry name" value="ABC_TRANSPORTER_2"/>
    <property type="match status" value="1"/>
</dbReference>
<evidence type="ECO:0000256" key="2">
    <source>
        <dbReference type="ARBA" id="ARBA00022448"/>
    </source>
</evidence>
<dbReference type="Pfam" id="PF00005">
    <property type="entry name" value="ABC_tran"/>
    <property type="match status" value="1"/>
</dbReference>
<keyword evidence="4 6" id="KW-0067">ATP-binding</keyword>
<organism evidence="6 7">
    <name type="scientific">Chitinophaga polysaccharea</name>
    <dbReference type="NCBI Taxonomy" id="1293035"/>
    <lineage>
        <taxon>Bacteria</taxon>
        <taxon>Pseudomonadati</taxon>
        <taxon>Bacteroidota</taxon>
        <taxon>Chitinophagia</taxon>
        <taxon>Chitinophagales</taxon>
        <taxon>Chitinophagaceae</taxon>
        <taxon>Chitinophaga</taxon>
    </lineage>
</organism>
<gene>
    <name evidence="6" type="ORF">FHW36_103563</name>
</gene>
<comment type="caution">
    <text evidence="6">The sequence shown here is derived from an EMBL/GenBank/DDBJ whole genome shotgun (WGS) entry which is preliminary data.</text>
</comment>
<reference evidence="6 7" key="1">
    <citation type="submission" date="2019-06" db="EMBL/GenBank/DDBJ databases">
        <title>Sorghum-associated microbial communities from plants grown in Nebraska, USA.</title>
        <authorList>
            <person name="Schachtman D."/>
        </authorList>
    </citation>
    <scope>NUCLEOTIDE SEQUENCE [LARGE SCALE GENOMIC DNA]</scope>
    <source>
        <strain evidence="6 7">1209</strain>
    </source>
</reference>
<dbReference type="InterPro" id="IPR003439">
    <property type="entry name" value="ABC_transporter-like_ATP-bd"/>
</dbReference>
<keyword evidence="2" id="KW-0813">Transport</keyword>
<dbReference type="RefSeq" id="WP_145670066.1">
    <property type="nucleotide sequence ID" value="NZ_VIWO01000003.1"/>
</dbReference>
<feature type="domain" description="ABC transporter" evidence="5">
    <location>
        <begin position="5"/>
        <end position="234"/>
    </location>
</feature>
<accession>A0A561PUG9</accession>
<dbReference type="OrthoDB" id="9785229at2"/>
<name>A0A561PUG9_9BACT</name>
<dbReference type="PANTHER" id="PTHR43335:SF4">
    <property type="entry name" value="ABC TRANSPORTER, ATP-BINDING PROTEIN"/>
    <property type="match status" value="1"/>
</dbReference>
<proteinExistence type="inferred from homology"/>
<evidence type="ECO:0000259" key="5">
    <source>
        <dbReference type="PROSITE" id="PS50893"/>
    </source>
</evidence>
<evidence type="ECO:0000313" key="6">
    <source>
        <dbReference type="EMBL" id="TWF41759.1"/>
    </source>
</evidence>
<dbReference type="GO" id="GO:0016887">
    <property type="term" value="F:ATP hydrolysis activity"/>
    <property type="evidence" value="ECO:0007669"/>
    <property type="project" value="InterPro"/>
</dbReference>
<evidence type="ECO:0000313" key="7">
    <source>
        <dbReference type="Proteomes" id="UP000320811"/>
    </source>
</evidence>
<comment type="similarity">
    <text evidence="1">Belongs to the ABC transporter superfamily.</text>
</comment>
<dbReference type="AlphaFoldDB" id="A0A561PUG9"/>
<dbReference type="Gene3D" id="3.40.50.300">
    <property type="entry name" value="P-loop containing nucleotide triphosphate hydrolases"/>
    <property type="match status" value="1"/>
</dbReference>
<sequence>MSTILKIEGLSHRYSSAWAIRDINLEINQAGVVGLLGSNGAGKSTTMNILCGVLNQTEGQVTVNGINMRENPEEAKKNIGFLPQNPPVYTDLTVDEYLAYCAQLRRMEKGKIKQAVEEAKERCGIAHFSTRLIGNLSGGYRQRVGIAQAIIHKPKLVVMDEPTNGLDPNQLIEARKLIREIGQDHTVLLSSHILSEVHLLCREIVMIEGGRVIFSDSMDAFNNYVQPHSVLARMENPPSATELMKIPGATKVEFLSDRQIRIYFDGDQDITERIISASVQQGWRLREINLDKGLLDDIFKQLSIQSLQ</sequence>
<protein>
    <submittedName>
        <fullName evidence="6">ABC-2 type transport system ATP-binding protein</fullName>
    </submittedName>
</protein>
<keyword evidence="3" id="KW-0547">Nucleotide-binding</keyword>
<evidence type="ECO:0000256" key="4">
    <source>
        <dbReference type="ARBA" id="ARBA00022840"/>
    </source>
</evidence>